<dbReference type="Pfam" id="PF19306">
    <property type="entry name" value="WHD_Lhr"/>
    <property type="match status" value="1"/>
</dbReference>
<dbReference type="GO" id="GO:0005524">
    <property type="term" value="F:ATP binding"/>
    <property type="evidence" value="ECO:0007669"/>
    <property type="project" value="UniProtKB-KW"/>
</dbReference>
<keyword evidence="6" id="KW-0238">DNA-binding</keyword>
<dbReference type="InterPro" id="IPR045628">
    <property type="entry name" value="Lhr_WH_dom"/>
</dbReference>
<sequence>MFLMSTLSPLHHWFHARGWQVFPFQEETWQAFLEGKNGLLNAPTGSGKTLALWGACVADYLHDHPDAWQTPRKNGLRVLWITPLRALAKDLQKAMQGFCDDLGLPWRVELRTGDTSSSVRQRQLKSPPECLIITPESLHILLSQKDARRLLGQVRACVVDEWHELLGNKRGVQVELGLARLREFRPSGFRTWGISATIANLEEARDVLLGESWPGRTDQRVIVRAELDKRLRLQTLFPDRIDRFPWSGHLGLQMVEKVLPIIQQSRTTLLFCNTRAQTELWYRQLLEADLTLAGQIAMHHGSIDAQIRSWVEEALKEGRVKVVVCTSSLDLGVDFAPVETIVQIGSTKSLARLLQRAGRSGHQPGAESVLYFVPTHALELMEAAAFKEGIRRHVIEGRAPLQAPIDVLAQYLVTLAVGEGFRADEQFDVVTSTHAYRNLSLDEWDWVLHFITTGGASLGAYDEFSRVDVTDDGLFRIASRKAALRHRLGIGTIVSNPMLRLKLVGGSTIGQVEENFVGKLEPGDTFWFAGQVLEFVRLKELTVFVRKARRKTGVLPRWQGNRMPLSSVLADLLREKMEEAAHHEIVDEELVALQPLFDVQRGWSALPERQELLVEHVKTREGYHLFLYPFEGRVVHEMLATLFAYRFSQLRPVSISFASNDYGLELLADQPFPLELLEQGGLFSAEHLREDLQQAVHTSELTSRRFREVAVIAGLVFQGYPGRPLTGRHLQASTKLMYDVMQRYDPHNLLLQQAHREVMEGQLESTRLHHVLMRLQALTPLVQQPPRPTPLGFPILVDRMRETISSEKLEDRIAKMTLQLERALE</sequence>
<dbReference type="InterPro" id="IPR027417">
    <property type="entry name" value="P-loop_NTPase"/>
</dbReference>
<organism evidence="12 13">
    <name type="scientific">Catalinimonas alkaloidigena</name>
    <dbReference type="NCBI Taxonomy" id="1075417"/>
    <lineage>
        <taxon>Bacteria</taxon>
        <taxon>Pseudomonadati</taxon>
        <taxon>Bacteroidota</taxon>
        <taxon>Cytophagia</taxon>
        <taxon>Cytophagales</taxon>
        <taxon>Catalimonadaceae</taxon>
        <taxon>Catalinimonas</taxon>
    </lineage>
</organism>
<dbReference type="STRING" id="1075417.SAMN05421823_10515"/>
<keyword evidence="3" id="KW-0378">Hydrolase</keyword>
<dbReference type="GO" id="GO:0003677">
    <property type="term" value="F:DNA binding"/>
    <property type="evidence" value="ECO:0007669"/>
    <property type="project" value="UniProtKB-KW"/>
</dbReference>
<evidence type="ECO:0000256" key="7">
    <source>
        <dbReference type="ARBA" id="ARBA00023204"/>
    </source>
</evidence>
<evidence type="ECO:0000256" key="2">
    <source>
        <dbReference type="ARBA" id="ARBA00022763"/>
    </source>
</evidence>
<dbReference type="CDD" id="cd17922">
    <property type="entry name" value="DEXHc_LHR-like"/>
    <property type="match status" value="1"/>
</dbReference>
<dbReference type="PANTHER" id="PTHR47962:SF3">
    <property type="entry name" value="LARGE ATP-DEPENDENT HELICASE-RELATED PROTEIN"/>
    <property type="match status" value="1"/>
</dbReference>
<dbReference type="Pfam" id="PF00270">
    <property type="entry name" value="DEAD"/>
    <property type="match status" value="1"/>
</dbReference>
<keyword evidence="13" id="KW-1185">Reference proteome</keyword>
<keyword evidence="5" id="KW-0067">ATP-binding</keyword>
<dbReference type="Pfam" id="PF00271">
    <property type="entry name" value="Helicase_C"/>
    <property type="match status" value="1"/>
</dbReference>
<dbReference type="InterPro" id="IPR014001">
    <property type="entry name" value="Helicase_ATP-bd"/>
</dbReference>
<feature type="domain" description="Helicase ATP-binding" evidence="10">
    <location>
        <begin position="29"/>
        <end position="216"/>
    </location>
</feature>
<keyword evidence="7" id="KW-0234">DNA repair</keyword>
<keyword evidence="1" id="KW-0547">Nucleotide-binding</keyword>
<dbReference type="GO" id="GO:0004386">
    <property type="term" value="F:helicase activity"/>
    <property type="evidence" value="ECO:0007669"/>
    <property type="project" value="UniProtKB-KW"/>
</dbReference>
<dbReference type="Gene3D" id="3.40.50.300">
    <property type="entry name" value="P-loop containing nucleotide triphosphate hydrolases"/>
    <property type="match status" value="2"/>
</dbReference>
<accession>A0A1G9IIF6</accession>
<evidence type="ECO:0000256" key="9">
    <source>
        <dbReference type="ARBA" id="ARBA00093467"/>
    </source>
</evidence>
<dbReference type="AlphaFoldDB" id="A0A1G9IIF6"/>
<proteinExistence type="inferred from homology"/>
<keyword evidence="4 12" id="KW-0347">Helicase</keyword>
<evidence type="ECO:0000313" key="13">
    <source>
        <dbReference type="Proteomes" id="UP000198510"/>
    </source>
</evidence>
<protein>
    <submittedName>
        <fullName evidence="12">ATP-dependent helicase Lhr and Lhr-like helicase</fullName>
    </submittedName>
</protein>
<dbReference type="InterPro" id="IPR011545">
    <property type="entry name" value="DEAD/DEAH_box_helicase_dom"/>
</dbReference>
<evidence type="ECO:0000259" key="11">
    <source>
        <dbReference type="PROSITE" id="PS51194"/>
    </source>
</evidence>
<dbReference type="SMART" id="SM00490">
    <property type="entry name" value="HELICc"/>
    <property type="match status" value="1"/>
</dbReference>
<evidence type="ECO:0000256" key="1">
    <source>
        <dbReference type="ARBA" id="ARBA00022741"/>
    </source>
</evidence>
<dbReference type="SMART" id="SM00487">
    <property type="entry name" value="DEXDc"/>
    <property type="match status" value="1"/>
</dbReference>
<evidence type="ECO:0000259" key="10">
    <source>
        <dbReference type="PROSITE" id="PS51192"/>
    </source>
</evidence>
<dbReference type="GO" id="GO:0016887">
    <property type="term" value="F:ATP hydrolysis activity"/>
    <property type="evidence" value="ECO:0007669"/>
    <property type="project" value="TreeGrafter"/>
</dbReference>
<dbReference type="NCBIfam" id="TIGR04121">
    <property type="entry name" value="DEXH_lig_assoc"/>
    <property type="match status" value="1"/>
</dbReference>
<gene>
    <name evidence="12" type="ORF">SAMN05421823_10515</name>
</gene>
<evidence type="ECO:0000256" key="6">
    <source>
        <dbReference type="ARBA" id="ARBA00023125"/>
    </source>
</evidence>
<evidence type="ECO:0000256" key="3">
    <source>
        <dbReference type="ARBA" id="ARBA00022801"/>
    </source>
</evidence>
<dbReference type="PROSITE" id="PS51192">
    <property type="entry name" value="HELICASE_ATP_BIND_1"/>
    <property type="match status" value="1"/>
</dbReference>
<dbReference type="InterPro" id="IPR017170">
    <property type="entry name" value="Lhr-like"/>
</dbReference>
<dbReference type="InterPro" id="IPR013701">
    <property type="entry name" value="Lhr-like_DEAD/DEAH_assoc"/>
</dbReference>
<dbReference type="EMBL" id="FNFO01000005">
    <property type="protein sequence ID" value="SDL25007.1"/>
    <property type="molecule type" value="Genomic_DNA"/>
</dbReference>
<dbReference type="PANTHER" id="PTHR47962">
    <property type="entry name" value="ATP-DEPENDENT HELICASE LHR-RELATED-RELATED"/>
    <property type="match status" value="1"/>
</dbReference>
<dbReference type="InterPro" id="IPR026362">
    <property type="entry name" value="DEXH_lig_assoc"/>
</dbReference>
<dbReference type="Pfam" id="PF08494">
    <property type="entry name" value="DEAD_assoc"/>
    <property type="match status" value="1"/>
</dbReference>
<dbReference type="Proteomes" id="UP000198510">
    <property type="component" value="Unassembled WGS sequence"/>
</dbReference>
<evidence type="ECO:0000256" key="8">
    <source>
        <dbReference type="ARBA" id="ARBA00023235"/>
    </source>
</evidence>
<dbReference type="PROSITE" id="PS51194">
    <property type="entry name" value="HELICASE_CTER"/>
    <property type="match status" value="1"/>
</dbReference>
<keyword evidence="8" id="KW-0413">Isomerase</keyword>
<name>A0A1G9IIF6_9BACT</name>
<dbReference type="CDD" id="cd18796">
    <property type="entry name" value="SF2_C_LHR"/>
    <property type="match status" value="1"/>
</dbReference>
<dbReference type="InterPro" id="IPR001650">
    <property type="entry name" value="Helicase_C-like"/>
</dbReference>
<reference evidence="12 13" key="1">
    <citation type="submission" date="2016-10" db="EMBL/GenBank/DDBJ databases">
        <authorList>
            <person name="de Groot N.N."/>
        </authorList>
    </citation>
    <scope>NUCLEOTIDE SEQUENCE [LARGE SCALE GENOMIC DNA]</scope>
    <source>
        <strain evidence="12 13">DSM 25186</strain>
    </source>
</reference>
<dbReference type="GO" id="GO:0006281">
    <property type="term" value="P:DNA repair"/>
    <property type="evidence" value="ECO:0007669"/>
    <property type="project" value="UniProtKB-KW"/>
</dbReference>
<keyword evidence="2" id="KW-0227">DNA damage</keyword>
<evidence type="ECO:0000256" key="5">
    <source>
        <dbReference type="ARBA" id="ARBA00022840"/>
    </source>
</evidence>
<evidence type="ECO:0000256" key="4">
    <source>
        <dbReference type="ARBA" id="ARBA00022806"/>
    </source>
</evidence>
<dbReference type="SUPFAM" id="SSF52540">
    <property type="entry name" value="P-loop containing nucleoside triphosphate hydrolases"/>
    <property type="match status" value="1"/>
</dbReference>
<dbReference type="InterPro" id="IPR052511">
    <property type="entry name" value="ATP-dep_Helicase"/>
</dbReference>
<comment type="similarity">
    <text evidence="9">Belongs to the Lhr helicase family. Lhr-Core subfamily.</text>
</comment>
<evidence type="ECO:0000313" key="12">
    <source>
        <dbReference type="EMBL" id="SDL25007.1"/>
    </source>
</evidence>
<dbReference type="PIRSF" id="PIRSF037307">
    <property type="entry name" value="Lhr-like_helic_prd"/>
    <property type="match status" value="1"/>
</dbReference>
<feature type="domain" description="Helicase C-terminal" evidence="11">
    <location>
        <begin position="254"/>
        <end position="406"/>
    </location>
</feature>